<feature type="non-terminal residue" evidence="1">
    <location>
        <position position="90"/>
    </location>
</feature>
<dbReference type="VEuPathDB" id="TriTrypDB:TM35_000022600"/>
<dbReference type="GeneID" id="39981358"/>
<evidence type="ECO:0000313" key="1">
    <source>
        <dbReference type="EMBL" id="ORC92934.1"/>
    </source>
</evidence>
<protein>
    <submittedName>
        <fullName evidence="1">Uncharacterized protein</fullName>
    </submittedName>
</protein>
<organism evidence="1 2">
    <name type="scientific">Trypanosoma theileri</name>
    <dbReference type="NCBI Taxonomy" id="67003"/>
    <lineage>
        <taxon>Eukaryota</taxon>
        <taxon>Discoba</taxon>
        <taxon>Euglenozoa</taxon>
        <taxon>Kinetoplastea</taxon>
        <taxon>Metakinetoplastina</taxon>
        <taxon>Trypanosomatida</taxon>
        <taxon>Trypanosomatidae</taxon>
        <taxon>Trypanosoma</taxon>
    </lineage>
</organism>
<proteinExistence type="predicted"/>
<sequence>VTDGTVGGPFNNLAGLARLADYPPALFPPGRDAYSAIFQLLLTRKSTKGGKMDIQEVEFNKLCAEVAKPAWAVPLIFIGDVGGTSARLGF</sequence>
<dbReference type="AlphaFoldDB" id="A0A1X0P7M7"/>
<accession>A0A1X0P7M7</accession>
<evidence type="ECO:0000313" key="2">
    <source>
        <dbReference type="Proteomes" id="UP000192257"/>
    </source>
</evidence>
<name>A0A1X0P7M7_9TRYP</name>
<gene>
    <name evidence="1" type="ORF">TM35_000022600</name>
</gene>
<dbReference type="RefSeq" id="XP_028887000.1">
    <property type="nucleotide sequence ID" value="XM_029021578.1"/>
</dbReference>
<dbReference type="Proteomes" id="UP000192257">
    <property type="component" value="Unassembled WGS sequence"/>
</dbReference>
<dbReference type="OrthoDB" id="10257118at2759"/>
<keyword evidence="2" id="KW-1185">Reference proteome</keyword>
<feature type="non-terminal residue" evidence="1">
    <location>
        <position position="1"/>
    </location>
</feature>
<reference evidence="1 2" key="1">
    <citation type="submission" date="2017-03" db="EMBL/GenBank/DDBJ databases">
        <title>An alternative strategy for trypanosome survival in the mammalian bloodstream revealed through genome and transcriptome analysis of the ubiquitous bovine parasite Trypanosoma (Megatrypanum) theileri.</title>
        <authorList>
            <person name="Kelly S."/>
            <person name="Ivens A."/>
            <person name="Mott A."/>
            <person name="O'Neill E."/>
            <person name="Emms D."/>
            <person name="Macleod O."/>
            <person name="Voorheis P."/>
            <person name="Matthews J."/>
            <person name="Matthews K."/>
            <person name="Carrington M."/>
        </authorList>
    </citation>
    <scope>NUCLEOTIDE SEQUENCE [LARGE SCALE GENOMIC DNA]</scope>
    <source>
        <strain evidence="1">Edinburgh</strain>
    </source>
</reference>
<comment type="caution">
    <text evidence="1">The sequence shown here is derived from an EMBL/GenBank/DDBJ whole genome shotgun (WGS) entry which is preliminary data.</text>
</comment>
<dbReference type="EMBL" id="NBCO01000002">
    <property type="protein sequence ID" value="ORC92934.1"/>
    <property type="molecule type" value="Genomic_DNA"/>
</dbReference>
<dbReference type="Gene3D" id="3.30.420.40">
    <property type="match status" value="2"/>
</dbReference>